<evidence type="ECO:0008006" key="4">
    <source>
        <dbReference type="Google" id="ProtNLM"/>
    </source>
</evidence>
<evidence type="ECO:0000313" key="2">
    <source>
        <dbReference type="EMBL" id="KAA8908129.1"/>
    </source>
</evidence>
<sequence>MMFFKVNVLATLLVAGLVNAATTTTPAACVLACANTQPNPSDMSAICPAESMQTCLQNRCDSAVYDAAEAHFVQVCKDAGYSVAKISASASGSKTKSASASVTATGASSSASGAVEHSNAGRVAAPVYVMLAAMAAFVLV</sequence>
<dbReference type="InParanoid" id="A0A5J5EZU9"/>
<dbReference type="EMBL" id="VXIS01000071">
    <property type="protein sequence ID" value="KAA8908129.1"/>
    <property type="molecule type" value="Genomic_DNA"/>
</dbReference>
<comment type="caution">
    <text evidence="2">The sequence shown here is derived from an EMBL/GenBank/DDBJ whole genome shotgun (WGS) entry which is preliminary data.</text>
</comment>
<accession>A0A5J5EZU9</accession>
<feature type="signal peptide" evidence="1">
    <location>
        <begin position="1"/>
        <end position="20"/>
    </location>
</feature>
<evidence type="ECO:0000313" key="3">
    <source>
        <dbReference type="Proteomes" id="UP000326924"/>
    </source>
</evidence>
<name>A0A5J5EZU9_9PEZI</name>
<dbReference type="Proteomes" id="UP000326924">
    <property type="component" value="Unassembled WGS sequence"/>
</dbReference>
<feature type="chain" id="PRO_5023922137" description="Extracellular membrane protein CFEM domain-containing protein" evidence="1">
    <location>
        <begin position="21"/>
        <end position="140"/>
    </location>
</feature>
<evidence type="ECO:0000256" key="1">
    <source>
        <dbReference type="SAM" id="SignalP"/>
    </source>
</evidence>
<keyword evidence="1" id="KW-0732">Signal</keyword>
<organism evidence="2 3">
    <name type="scientific">Sphaerosporella brunnea</name>
    <dbReference type="NCBI Taxonomy" id="1250544"/>
    <lineage>
        <taxon>Eukaryota</taxon>
        <taxon>Fungi</taxon>
        <taxon>Dikarya</taxon>
        <taxon>Ascomycota</taxon>
        <taxon>Pezizomycotina</taxon>
        <taxon>Pezizomycetes</taxon>
        <taxon>Pezizales</taxon>
        <taxon>Pyronemataceae</taxon>
        <taxon>Sphaerosporella</taxon>
    </lineage>
</organism>
<reference evidence="2 3" key="1">
    <citation type="submission" date="2019-09" db="EMBL/GenBank/DDBJ databases">
        <title>Draft genome of the ectomycorrhizal ascomycete Sphaerosporella brunnea.</title>
        <authorList>
            <consortium name="DOE Joint Genome Institute"/>
            <person name="Benucci G.M."/>
            <person name="Marozzi G."/>
            <person name="Antonielli L."/>
            <person name="Sanchez S."/>
            <person name="Marco P."/>
            <person name="Wang X."/>
            <person name="Falini L.B."/>
            <person name="Barry K."/>
            <person name="Haridas S."/>
            <person name="Lipzen A."/>
            <person name="Labutti K."/>
            <person name="Grigoriev I.V."/>
            <person name="Murat C."/>
            <person name="Martin F."/>
            <person name="Albertini E."/>
            <person name="Donnini D."/>
            <person name="Bonito G."/>
        </authorList>
    </citation>
    <scope>NUCLEOTIDE SEQUENCE [LARGE SCALE GENOMIC DNA]</scope>
    <source>
        <strain evidence="2 3">Sb_GMNB300</strain>
    </source>
</reference>
<keyword evidence="3" id="KW-1185">Reference proteome</keyword>
<dbReference type="AlphaFoldDB" id="A0A5J5EZU9"/>
<protein>
    <recommendedName>
        <fullName evidence="4">Extracellular membrane protein CFEM domain-containing protein</fullName>
    </recommendedName>
</protein>
<proteinExistence type="predicted"/>
<gene>
    <name evidence="2" type="ORF">FN846DRAFT_683455</name>
</gene>